<organism evidence="2 3">
    <name type="scientific">Nannocystis exedens</name>
    <dbReference type="NCBI Taxonomy" id="54"/>
    <lineage>
        <taxon>Bacteria</taxon>
        <taxon>Pseudomonadati</taxon>
        <taxon>Myxococcota</taxon>
        <taxon>Polyangia</taxon>
        <taxon>Nannocystales</taxon>
        <taxon>Nannocystaceae</taxon>
        <taxon>Nannocystis</taxon>
    </lineage>
</organism>
<evidence type="ECO:0000313" key="3">
    <source>
        <dbReference type="Proteomes" id="UP000199400"/>
    </source>
</evidence>
<gene>
    <name evidence="2" type="ORF">SAMN02745121_00895</name>
</gene>
<dbReference type="AlphaFoldDB" id="A0A1I1U503"/>
<dbReference type="STRING" id="54.SAMN02745121_00895"/>
<sequence length="59" mass="6172">MVRTQIAGGLGAAAPGALERALQWFVSPQDGPQLVLLLVVVACGLLGLAWRGRHRRPGA</sequence>
<evidence type="ECO:0000313" key="2">
    <source>
        <dbReference type="EMBL" id="SFD64698.1"/>
    </source>
</evidence>
<keyword evidence="3" id="KW-1185">Reference proteome</keyword>
<protein>
    <submittedName>
        <fullName evidence="2">Uncharacterized protein</fullName>
    </submittedName>
</protein>
<dbReference type="Proteomes" id="UP000199400">
    <property type="component" value="Unassembled WGS sequence"/>
</dbReference>
<reference evidence="3" key="1">
    <citation type="submission" date="2016-10" db="EMBL/GenBank/DDBJ databases">
        <authorList>
            <person name="Varghese N."/>
            <person name="Submissions S."/>
        </authorList>
    </citation>
    <scope>NUCLEOTIDE SEQUENCE [LARGE SCALE GENOMIC DNA]</scope>
    <source>
        <strain evidence="3">ATCC 25963</strain>
    </source>
</reference>
<proteinExistence type="predicted"/>
<keyword evidence="1" id="KW-1133">Transmembrane helix</keyword>
<accession>A0A1I1U503</accession>
<feature type="transmembrane region" description="Helical" evidence="1">
    <location>
        <begin position="31"/>
        <end position="50"/>
    </location>
</feature>
<dbReference type="EMBL" id="FOMX01000003">
    <property type="protein sequence ID" value="SFD64698.1"/>
    <property type="molecule type" value="Genomic_DNA"/>
</dbReference>
<keyword evidence="1" id="KW-0472">Membrane</keyword>
<dbReference type="RefSeq" id="WP_218163328.1">
    <property type="nucleotide sequence ID" value="NZ_FOMX01000003.1"/>
</dbReference>
<keyword evidence="1" id="KW-0812">Transmembrane</keyword>
<name>A0A1I1U503_9BACT</name>
<evidence type="ECO:0000256" key="1">
    <source>
        <dbReference type="SAM" id="Phobius"/>
    </source>
</evidence>